<dbReference type="Gene3D" id="1.10.3730.20">
    <property type="match status" value="1"/>
</dbReference>
<feature type="domain" description="EamA" evidence="7">
    <location>
        <begin position="6"/>
        <end position="139"/>
    </location>
</feature>
<proteinExistence type="inferred from homology"/>
<keyword evidence="4 6" id="KW-1133">Transmembrane helix</keyword>
<evidence type="ECO:0000313" key="8">
    <source>
        <dbReference type="EMBL" id="OHA21799.1"/>
    </source>
</evidence>
<feature type="transmembrane region" description="Helical" evidence="6">
    <location>
        <begin position="240"/>
        <end position="263"/>
    </location>
</feature>
<comment type="caution">
    <text evidence="8">The sequence shown here is derived from an EMBL/GenBank/DDBJ whole genome shotgun (WGS) entry which is preliminary data.</text>
</comment>
<evidence type="ECO:0000313" key="9">
    <source>
        <dbReference type="Proteomes" id="UP000178121"/>
    </source>
</evidence>
<dbReference type="PANTHER" id="PTHR32322:SF2">
    <property type="entry name" value="EAMA DOMAIN-CONTAINING PROTEIN"/>
    <property type="match status" value="1"/>
</dbReference>
<feature type="transmembrane region" description="Helical" evidence="6">
    <location>
        <begin position="214"/>
        <end position="234"/>
    </location>
</feature>
<comment type="similarity">
    <text evidence="2">Belongs to the EamA transporter family.</text>
</comment>
<comment type="subcellular location">
    <subcellularLocation>
        <location evidence="1">Membrane</location>
        <topology evidence="1">Multi-pass membrane protein</topology>
    </subcellularLocation>
</comment>
<feature type="domain" description="EamA" evidence="7">
    <location>
        <begin position="153"/>
        <end position="286"/>
    </location>
</feature>
<dbReference type="Pfam" id="PF00892">
    <property type="entry name" value="EamA"/>
    <property type="match status" value="2"/>
</dbReference>
<evidence type="ECO:0000256" key="2">
    <source>
        <dbReference type="ARBA" id="ARBA00007362"/>
    </source>
</evidence>
<evidence type="ECO:0000256" key="1">
    <source>
        <dbReference type="ARBA" id="ARBA00004141"/>
    </source>
</evidence>
<feature type="transmembrane region" description="Helical" evidence="6">
    <location>
        <begin position="36"/>
        <end position="56"/>
    </location>
</feature>
<evidence type="ECO:0000256" key="6">
    <source>
        <dbReference type="SAM" id="Phobius"/>
    </source>
</evidence>
<dbReference type="PANTHER" id="PTHR32322">
    <property type="entry name" value="INNER MEMBRANE TRANSPORTER"/>
    <property type="match status" value="1"/>
</dbReference>
<feature type="transmembrane region" description="Helical" evidence="6">
    <location>
        <begin position="100"/>
        <end position="119"/>
    </location>
</feature>
<name>A0A1G2MF60_9BACT</name>
<dbReference type="InterPro" id="IPR000620">
    <property type="entry name" value="EamA_dom"/>
</dbReference>
<feature type="transmembrane region" description="Helical" evidence="6">
    <location>
        <begin position="6"/>
        <end position="24"/>
    </location>
</feature>
<sequence>MTISVGVGFAFVAMLCWGIGDFLIQKSTRRIGDFETLFLITFFGAALLLPFVYQDIPDLFEADGKNSLPVLVGGSLILFLAAVLNFEALRRGKISVVEPIWSFEIVAASLFAFFVLGERLSVEEIALVILLMLGLFLVSFRGKILSHRHFLERGVSLAFLGAVAMGIANFFVGWGARLTDALVVNFVFNVVIAILSGVYLLVHGRLFQSFRDLMRYRVSVIPMIITDNAAWIAYAFAMSLIPIGIATALSESYIIIAVILGFALGREKLGLHQKVGLIVALITAITLATISA</sequence>
<feature type="transmembrane region" description="Helical" evidence="6">
    <location>
        <begin position="275"/>
        <end position="291"/>
    </location>
</feature>
<feature type="transmembrane region" description="Helical" evidence="6">
    <location>
        <begin position="68"/>
        <end position="88"/>
    </location>
</feature>
<dbReference type="SUPFAM" id="SSF103481">
    <property type="entry name" value="Multidrug resistance efflux transporter EmrE"/>
    <property type="match status" value="2"/>
</dbReference>
<protein>
    <recommendedName>
        <fullName evidence="7">EamA domain-containing protein</fullName>
    </recommendedName>
</protein>
<feature type="transmembrane region" description="Helical" evidence="6">
    <location>
        <begin position="182"/>
        <end position="202"/>
    </location>
</feature>
<evidence type="ECO:0000256" key="3">
    <source>
        <dbReference type="ARBA" id="ARBA00022692"/>
    </source>
</evidence>
<evidence type="ECO:0000259" key="7">
    <source>
        <dbReference type="Pfam" id="PF00892"/>
    </source>
</evidence>
<feature type="transmembrane region" description="Helical" evidence="6">
    <location>
        <begin position="154"/>
        <end position="176"/>
    </location>
</feature>
<evidence type="ECO:0000256" key="4">
    <source>
        <dbReference type="ARBA" id="ARBA00022989"/>
    </source>
</evidence>
<feature type="transmembrane region" description="Helical" evidence="6">
    <location>
        <begin position="125"/>
        <end position="142"/>
    </location>
</feature>
<dbReference type="GO" id="GO:0016020">
    <property type="term" value="C:membrane"/>
    <property type="evidence" value="ECO:0007669"/>
    <property type="project" value="UniProtKB-SubCell"/>
</dbReference>
<dbReference type="EMBL" id="MHRI01000003">
    <property type="protein sequence ID" value="OHA21799.1"/>
    <property type="molecule type" value="Genomic_DNA"/>
</dbReference>
<accession>A0A1G2MF60</accession>
<keyword evidence="3 6" id="KW-0812">Transmembrane</keyword>
<dbReference type="Proteomes" id="UP000178121">
    <property type="component" value="Unassembled WGS sequence"/>
</dbReference>
<organism evidence="8 9">
    <name type="scientific">Candidatus Taylorbacteria bacterium RIFCSPHIGHO2_01_FULL_51_15</name>
    <dbReference type="NCBI Taxonomy" id="1802304"/>
    <lineage>
        <taxon>Bacteria</taxon>
        <taxon>Candidatus Tayloriibacteriota</taxon>
    </lineage>
</organism>
<dbReference type="AlphaFoldDB" id="A0A1G2MF60"/>
<evidence type="ECO:0000256" key="5">
    <source>
        <dbReference type="ARBA" id="ARBA00023136"/>
    </source>
</evidence>
<dbReference type="InterPro" id="IPR037185">
    <property type="entry name" value="EmrE-like"/>
</dbReference>
<keyword evidence="5 6" id="KW-0472">Membrane</keyword>
<reference evidence="8 9" key="1">
    <citation type="journal article" date="2016" name="Nat. Commun.">
        <title>Thousands of microbial genomes shed light on interconnected biogeochemical processes in an aquifer system.</title>
        <authorList>
            <person name="Anantharaman K."/>
            <person name="Brown C.T."/>
            <person name="Hug L.A."/>
            <person name="Sharon I."/>
            <person name="Castelle C.J."/>
            <person name="Probst A.J."/>
            <person name="Thomas B.C."/>
            <person name="Singh A."/>
            <person name="Wilkins M.J."/>
            <person name="Karaoz U."/>
            <person name="Brodie E.L."/>
            <person name="Williams K.H."/>
            <person name="Hubbard S.S."/>
            <person name="Banfield J.F."/>
        </authorList>
    </citation>
    <scope>NUCLEOTIDE SEQUENCE [LARGE SCALE GENOMIC DNA]</scope>
</reference>
<gene>
    <name evidence="8" type="ORF">A2849_02605</name>
</gene>
<dbReference type="InterPro" id="IPR050638">
    <property type="entry name" value="AA-Vitamin_Transporters"/>
</dbReference>